<evidence type="ECO:0000313" key="6">
    <source>
        <dbReference type="Proteomes" id="UP000190867"/>
    </source>
</evidence>
<dbReference type="STRING" id="734.B0187_02670"/>
<dbReference type="AlphaFoldDB" id="A0A1T0ATD8"/>
<sequence>MQCPNCFQAELVAQTKDLPYRYKGKETIIPNVSAQFCPNCSEMVANSRESERIMAEMLAFNKKVNSEFADPHYIQQVRKKLNLDQRQAGELFGGGVNAFSRYETGKSQPPVALIKLLKLLDKHPNLLAEVS</sequence>
<keyword evidence="3" id="KW-0804">Transcription</keyword>
<dbReference type="InterPro" id="IPR022452">
    <property type="entry name" value="MqsA"/>
</dbReference>
<dbReference type="SUPFAM" id="SSF47413">
    <property type="entry name" value="lambda repressor-like DNA-binding domains"/>
    <property type="match status" value="1"/>
</dbReference>
<dbReference type="OrthoDB" id="7349669at2"/>
<reference evidence="5 6" key="1">
    <citation type="submission" date="2017-02" db="EMBL/GenBank/DDBJ databases">
        <title>Draft genome sequence of Haemophilus paracuniculus CCUG 43573 type strain.</title>
        <authorList>
            <person name="Engstrom-Jakobsson H."/>
            <person name="Salva-Serra F."/>
            <person name="Thorell K."/>
            <person name="Gonzales-Siles L."/>
            <person name="Karlsson R."/>
            <person name="Boulund F."/>
            <person name="Engstrand L."/>
            <person name="Kristiansson E."/>
            <person name="Moore E."/>
        </authorList>
    </citation>
    <scope>NUCLEOTIDE SEQUENCE [LARGE SCALE GENOMIC DNA]</scope>
    <source>
        <strain evidence="5 6">CCUG 43573</strain>
    </source>
</reference>
<evidence type="ECO:0000256" key="1">
    <source>
        <dbReference type="ARBA" id="ARBA00023015"/>
    </source>
</evidence>
<dbReference type="PANTHER" id="PTHR36511">
    <property type="entry name" value="MERR FAMILY BACTERIAL REGULATORY PROTEIN"/>
    <property type="match status" value="1"/>
</dbReference>
<keyword evidence="2" id="KW-0238">DNA-binding</keyword>
<dbReference type="InterPro" id="IPR052359">
    <property type="entry name" value="HTH-type_reg/antitoxin"/>
</dbReference>
<dbReference type="NCBIfam" id="TIGR03831">
    <property type="entry name" value="YgiT_finger"/>
    <property type="match status" value="1"/>
</dbReference>
<evidence type="ECO:0000259" key="4">
    <source>
        <dbReference type="PROSITE" id="PS50943"/>
    </source>
</evidence>
<dbReference type="Gene3D" id="1.10.260.40">
    <property type="entry name" value="lambda repressor-like DNA-binding domains"/>
    <property type="match status" value="1"/>
</dbReference>
<dbReference type="PROSITE" id="PS50943">
    <property type="entry name" value="HTH_CROC1"/>
    <property type="match status" value="1"/>
</dbReference>
<evidence type="ECO:0000256" key="3">
    <source>
        <dbReference type="ARBA" id="ARBA00023163"/>
    </source>
</evidence>
<gene>
    <name evidence="5" type="ORF">B0187_02670</name>
</gene>
<dbReference type="RefSeq" id="WP_078236320.1">
    <property type="nucleotide sequence ID" value="NZ_MUYA01000004.1"/>
</dbReference>
<dbReference type="SMART" id="SM00530">
    <property type="entry name" value="HTH_XRE"/>
    <property type="match status" value="1"/>
</dbReference>
<dbReference type="EMBL" id="MUYA01000004">
    <property type="protein sequence ID" value="OOR99728.1"/>
    <property type="molecule type" value="Genomic_DNA"/>
</dbReference>
<dbReference type="Pfam" id="PF15731">
    <property type="entry name" value="MqsA_antitoxin"/>
    <property type="match status" value="1"/>
</dbReference>
<name>A0A1T0ATD8_9PAST</name>
<dbReference type="CDD" id="cd12870">
    <property type="entry name" value="MqsA"/>
    <property type="match status" value="1"/>
</dbReference>
<keyword evidence="6" id="KW-1185">Reference proteome</keyword>
<keyword evidence="1" id="KW-0805">Transcription regulation</keyword>
<evidence type="ECO:0000313" key="5">
    <source>
        <dbReference type="EMBL" id="OOR99728.1"/>
    </source>
</evidence>
<evidence type="ECO:0000256" key="2">
    <source>
        <dbReference type="ARBA" id="ARBA00023125"/>
    </source>
</evidence>
<proteinExistence type="predicted"/>
<organism evidence="5 6">
    <name type="scientific">Haemophilus paracuniculus</name>
    <dbReference type="NCBI Taxonomy" id="734"/>
    <lineage>
        <taxon>Bacteria</taxon>
        <taxon>Pseudomonadati</taxon>
        <taxon>Pseudomonadota</taxon>
        <taxon>Gammaproteobacteria</taxon>
        <taxon>Pasteurellales</taxon>
        <taxon>Pasteurellaceae</taxon>
        <taxon>Haemophilus</taxon>
    </lineage>
</organism>
<dbReference type="InterPro" id="IPR022453">
    <property type="entry name" value="Znf_MqsA-type"/>
</dbReference>
<dbReference type="CDD" id="cd00093">
    <property type="entry name" value="HTH_XRE"/>
    <property type="match status" value="1"/>
</dbReference>
<dbReference type="Proteomes" id="UP000190867">
    <property type="component" value="Unassembled WGS sequence"/>
</dbReference>
<dbReference type="PANTHER" id="PTHR36511:SF4">
    <property type="entry name" value="ANTITOXIN MQSA"/>
    <property type="match status" value="1"/>
</dbReference>
<protein>
    <submittedName>
        <fullName evidence="5">Antitoxin</fullName>
    </submittedName>
</protein>
<dbReference type="InterPro" id="IPR001387">
    <property type="entry name" value="Cro/C1-type_HTH"/>
</dbReference>
<accession>A0A1T0ATD8</accession>
<feature type="domain" description="HTH cro/C1-type" evidence="4">
    <location>
        <begin position="74"/>
        <end position="127"/>
    </location>
</feature>
<dbReference type="InterPro" id="IPR010982">
    <property type="entry name" value="Lambda_DNA-bd_dom_sf"/>
</dbReference>
<dbReference type="Gene3D" id="3.10.20.860">
    <property type="match status" value="1"/>
</dbReference>
<dbReference type="GO" id="GO:0003677">
    <property type="term" value="F:DNA binding"/>
    <property type="evidence" value="ECO:0007669"/>
    <property type="project" value="UniProtKB-KW"/>
</dbReference>
<dbReference type="InterPro" id="IPR032758">
    <property type="entry name" value="MqsA/HigA-2"/>
</dbReference>
<comment type="caution">
    <text evidence="5">The sequence shown here is derived from an EMBL/GenBank/DDBJ whole genome shotgun (WGS) entry which is preliminary data.</text>
</comment>
<dbReference type="NCBIfam" id="TIGR03830">
    <property type="entry name" value="CxxCG_CxxCG_HTH"/>
    <property type="match status" value="1"/>
</dbReference>